<dbReference type="Proteomes" id="UP000279446">
    <property type="component" value="Unassembled WGS sequence"/>
</dbReference>
<proteinExistence type="predicted"/>
<reference evidence="1 2" key="1">
    <citation type="submission" date="2018-12" db="EMBL/GenBank/DDBJ databases">
        <authorList>
            <person name="Sun L."/>
            <person name="Chen Z."/>
        </authorList>
    </citation>
    <scope>NUCLEOTIDE SEQUENCE [LARGE SCALE GENOMIC DNA]</scope>
    <source>
        <strain evidence="1 2">DSM 15890</strain>
    </source>
</reference>
<dbReference type="RefSeq" id="WP_127192119.1">
    <property type="nucleotide sequence ID" value="NZ_RZNY01000007.1"/>
</dbReference>
<sequence length="101" mass="12208">MDLMNEKHQALISSLEELRVIVDKMNEVSNDGILTWHKNEVIDWLSYLTQHTDVEELESLEKEINDRFFFKYNVRIEPRDLDIIRLKTFEKVIHQFHSVLH</sequence>
<name>A0A433YA44_9BACL</name>
<dbReference type="AlphaFoldDB" id="A0A433YA44"/>
<accession>A0A433YA44</accession>
<organism evidence="1 2">
    <name type="scientific">Paenibacillus anaericanus</name>
    <dbReference type="NCBI Taxonomy" id="170367"/>
    <lineage>
        <taxon>Bacteria</taxon>
        <taxon>Bacillati</taxon>
        <taxon>Bacillota</taxon>
        <taxon>Bacilli</taxon>
        <taxon>Bacillales</taxon>
        <taxon>Paenibacillaceae</taxon>
        <taxon>Paenibacillus</taxon>
    </lineage>
</organism>
<dbReference type="EMBL" id="RZNY01000007">
    <property type="protein sequence ID" value="RUT46780.1"/>
    <property type="molecule type" value="Genomic_DNA"/>
</dbReference>
<comment type="caution">
    <text evidence="1">The sequence shown here is derived from an EMBL/GenBank/DDBJ whole genome shotgun (WGS) entry which is preliminary data.</text>
</comment>
<evidence type="ECO:0000313" key="2">
    <source>
        <dbReference type="Proteomes" id="UP000279446"/>
    </source>
</evidence>
<protein>
    <submittedName>
        <fullName evidence="1">Uncharacterized protein</fullName>
    </submittedName>
</protein>
<dbReference type="OrthoDB" id="1917674at2"/>
<evidence type="ECO:0000313" key="1">
    <source>
        <dbReference type="EMBL" id="RUT46780.1"/>
    </source>
</evidence>
<gene>
    <name evidence="1" type="ORF">EJP82_11165</name>
</gene>
<keyword evidence="2" id="KW-1185">Reference proteome</keyword>